<name>A0A101NPS3_9ACTN</name>
<dbReference type="AlphaFoldDB" id="A0A101NPS3"/>
<dbReference type="EMBL" id="LMWL01000012">
    <property type="protein sequence ID" value="KUM97151.1"/>
    <property type="molecule type" value="Genomic_DNA"/>
</dbReference>
<feature type="region of interest" description="Disordered" evidence="1">
    <location>
        <begin position="115"/>
        <end position="147"/>
    </location>
</feature>
<organism evidence="2 3">
    <name type="scientific">Streptomyces cellostaticus</name>
    <dbReference type="NCBI Taxonomy" id="67285"/>
    <lineage>
        <taxon>Bacteria</taxon>
        <taxon>Bacillati</taxon>
        <taxon>Actinomycetota</taxon>
        <taxon>Actinomycetes</taxon>
        <taxon>Kitasatosporales</taxon>
        <taxon>Streptomycetaceae</taxon>
        <taxon>Streptomyces</taxon>
    </lineage>
</organism>
<evidence type="ECO:0000313" key="2">
    <source>
        <dbReference type="EMBL" id="KUM97151.1"/>
    </source>
</evidence>
<dbReference type="Proteomes" id="UP000054241">
    <property type="component" value="Unassembled WGS sequence"/>
</dbReference>
<accession>A0A101NPS3</accession>
<evidence type="ECO:0000313" key="3">
    <source>
        <dbReference type="Proteomes" id="UP000054241"/>
    </source>
</evidence>
<evidence type="ECO:0000256" key="1">
    <source>
        <dbReference type="SAM" id="MobiDB-lite"/>
    </source>
</evidence>
<sequence>MIAHASAALPVDRAAECAREIRHRIRSPAQECKAGHLLRDRHRAMLDRLLDEGGPVHGHAQVHLTGKAFFVADRMVDLLLGDTPVAHTLFGPGPGPTFGERAGGSTWRCRTSCCESGAPGNRRRRPSCGPPGTGAGRACAMPGARPAEHAGPERIAWVEGRAGQEGSGLAGVRLVHSRLDARVQIAGFPAGIARKIASGELGGCPDAARTARLRPCAGAESVWGDARSRSRLRPGVENPQGAAQINSGV</sequence>
<protein>
    <submittedName>
        <fullName evidence="2">Uncharacterized protein</fullName>
    </submittedName>
</protein>
<keyword evidence="3" id="KW-1185">Reference proteome</keyword>
<dbReference type="STRING" id="67285.AQI88_09125"/>
<gene>
    <name evidence="2" type="ORF">AQI88_09125</name>
</gene>
<comment type="caution">
    <text evidence="2">The sequence shown here is derived from an EMBL/GenBank/DDBJ whole genome shotgun (WGS) entry which is preliminary data.</text>
</comment>
<proteinExistence type="predicted"/>
<reference evidence="2 3" key="1">
    <citation type="submission" date="2015-10" db="EMBL/GenBank/DDBJ databases">
        <title>Draft genome sequence of Streptomyces cellostaticus DSM 40189, type strain for the species Streptomyces cellostaticus.</title>
        <authorList>
            <person name="Ruckert C."/>
            <person name="Winkler A."/>
            <person name="Kalinowski J."/>
            <person name="Kampfer P."/>
            <person name="Glaeser S."/>
        </authorList>
    </citation>
    <scope>NUCLEOTIDE SEQUENCE [LARGE SCALE GENOMIC DNA]</scope>
    <source>
        <strain evidence="2 3">DSM 40189</strain>
    </source>
</reference>